<dbReference type="AlphaFoldDB" id="A0ABD3UC47"/>
<feature type="compositionally biased region" description="Basic and acidic residues" evidence="1">
    <location>
        <begin position="1"/>
        <end position="15"/>
    </location>
</feature>
<dbReference type="EMBL" id="JBJQND010000016">
    <property type="protein sequence ID" value="KAL3846540.1"/>
    <property type="molecule type" value="Genomic_DNA"/>
</dbReference>
<reference evidence="2 3" key="1">
    <citation type="submission" date="2024-11" db="EMBL/GenBank/DDBJ databases">
        <title>Chromosome-level genome assembly of the freshwater bivalve Anodonta woodiana.</title>
        <authorList>
            <person name="Chen X."/>
        </authorList>
    </citation>
    <scope>NUCLEOTIDE SEQUENCE [LARGE SCALE GENOMIC DNA]</scope>
    <source>
        <strain evidence="2">MN2024</strain>
        <tissue evidence="2">Gills</tissue>
    </source>
</reference>
<feature type="region of interest" description="Disordered" evidence="1">
    <location>
        <begin position="1"/>
        <end position="28"/>
    </location>
</feature>
<evidence type="ECO:0000313" key="2">
    <source>
        <dbReference type="EMBL" id="KAL3846540.1"/>
    </source>
</evidence>
<feature type="region of interest" description="Disordered" evidence="1">
    <location>
        <begin position="58"/>
        <end position="77"/>
    </location>
</feature>
<proteinExistence type="predicted"/>
<feature type="non-terminal residue" evidence="2">
    <location>
        <position position="1"/>
    </location>
</feature>
<comment type="caution">
    <text evidence="2">The sequence shown here is derived from an EMBL/GenBank/DDBJ whole genome shotgun (WGS) entry which is preliminary data.</text>
</comment>
<keyword evidence="3" id="KW-1185">Reference proteome</keyword>
<feature type="non-terminal residue" evidence="2">
    <location>
        <position position="77"/>
    </location>
</feature>
<organism evidence="2 3">
    <name type="scientific">Sinanodonta woodiana</name>
    <name type="common">Chinese pond mussel</name>
    <name type="synonym">Anodonta woodiana</name>
    <dbReference type="NCBI Taxonomy" id="1069815"/>
    <lineage>
        <taxon>Eukaryota</taxon>
        <taxon>Metazoa</taxon>
        <taxon>Spiralia</taxon>
        <taxon>Lophotrochozoa</taxon>
        <taxon>Mollusca</taxon>
        <taxon>Bivalvia</taxon>
        <taxon>Autobranchia</taxon>
        <taxon>Heteroconchia</taxon>
        <taxon>Palaeoheterodonta</taxon>
        <taxon>Unionida</taxon>
        <taxon>Unionoidea</taxon>
        <taxon>Unionidae</taxon>
        <taxon>Unioninae</taxon>
        <taxon>Sinanodonta</taxon>
    </lineage>
</organism>
<evidence type="ECO:0000256" key="1">
    <source>
        <dbReference type="SAM" id="MobiDB-lite"/>
    </source>
</evidence>
<accession>A0ABD3UC47</accession>
<dbReference type="Proteomes" id="UP001634394">
    <property type="component" value="Unassembled WGS sequence"/>
</dbReference>
<protein>
    <submittedName>
        <fullName evidence="2">Uncharacterized protein</fullName>
    </submittedName>
</protein>
<evidence type="ECO:0000313" key="3">
    <source>
        <dbReference type="Proteomes" id="UP001634394"/>
    </source>
</evidence>
<gene>
    <name evidence="2" type="ORF">ACJMK2_017519</name>
</gene>
<sequence length="77" mass="8868">NYKKYSDGFEDDSKRKAQKQPIRPQPQYLVEKEDTQEAFQAPSTTIPSQISALLFTHSPNPRREGIKAKLQMSYPRG</sequence>
<name>A0ABD3UC47_SINWO</name>